<gene>
    <name evidence="3" type="ORF">DIY07_00750</name>
    <name evidence="2" type="ORF">DQ08_00820</name>
</gene>
<dbReference type="GO" id="GO:0016747">
    <property type="term" value="F:acyltransferase activity, transferring groups other than amino-acyl groups"/>
    <property type="evidence" value="ECO:0007669"/>
    <property type="project" value="InterPro"/>
</dbReference>
<keyword evidence="4" id="KW-1185">Reference proteome</keyword>
<evidence type="ECO:0000313" key="2">
    <source>
        <dbReference type="EMBL" id="AHY15055.1"/>
    </source>
</evidence>
<dbReference type="Pfam" id="PF13673">
    <property type="entry name" value="Acetyltransf_10"/>
    <property type="match status" value="1"/>
</dbReference>
<dbReference type="PANTHER" id="PTHR43233:SF1">
    <property type="entry name" value="FAMILY N-ACETYLTRANSFERASE, PUTATIVE (AFU_ORTHOLOGUE AFUA_6G03350)-RELATED"/>
    <property type="match status" value="1"/>
</dbReference>
<dbReference type="STRING" id="1346.BMF34_01000"/>
<reference evidence="3 5" key="2">
    <citation type="submission" date="2018-06" db="EMBL/GenBank/DDBJ databases">
        <title>Mutators as drivers of adaptation in pathogenic bacteria and a risk factor for host jumps and vaccine escape.</title>
        <authorList>
            <person name="Barnes A.C."/>
            <person name="Silayeva O."/>
        </authorList>
    </citation>
    <scope>NUCLEOTIDE SEQUENCE [LARGE SCALE GENOMIC DNA]</scope>
    <source>
        <strain evidence="3 5">QMA0445</strain>
    </source>
</reference>
<dbReference type="AlphaFoldDB" id="A0A3L8GQ53"/>
<sequence length="136" mass="15319">MDLLLKKCPHHLSPEMLALYHDANWTNYTRKPDRLAKAYEHSLAIYGAYEKRHLVGLIRVVGDGHSLVVVQDLIVLKSHHRKGIGSALLQLVLDTYKGCYHIQLLTESSPKTLAFYQAFGLVPVHQLGCTAFILQS</sequence>
<evidence type="ECO:0000313" key="4">
    <source>
        <dbReference type="Proteomes" id="UP000025245"/>
    </source>
</evidence>
<dbReference type="OrthoDB" id="9775804at2"/>
<dbReference type="InterPro" id="IPR016181">
    <property type="entry name" value="Acyl_CoA_acyltransferase"/>
</dbReference>
<dbReference type="Proteomes" id="UP000025245">
    <property type="component" value="Chromosome"/>
</dbReference>
<proteinExistence type="predicted"/>
<feature type="domain" description="N-acetyltransferase" evidence="1">
    <location>
        <begin position="3"/>
        <end position="136"/>
    </location>
</feature>
<dbReference type="PROSITE" id="PS51186">
    <property type="entry name" value="GNAT"/>
    <property type="match status" value="1"/>
</dbReference>
<dbReference type="CDD" id="cd04301">
    <property type="entry name" value="NAT_SF"/>
    <property type="match status" value="1"/>
</dbReference>
<keyword evidence="3" id="KW-0808">Transferase</keyword>
<protein>
    <submittedName>
        <fullName evidence="3">GNAT family N-acetyltransferase</fullName>
    </submittedName>
    <submittedName>
        <fullName evidence="2">GNAT family acetyltransferase</fullName>
    </submittedName>
</protein>
<dbReference type="InterPro" id="IPR053144">
    <property type="entry name" value="Acetyltransferase_Butenolide"/>
</dbReference>
<dbReference type="RefSeq" id="WP_003098834.1">
    <property type="nucleotide sequence ID" value="NZ_CP010783.1"/>
</dbReference>
<dbReference type="EMBL" id="QLQD01000010">
    <property type="protein sequence ID" value="RLU59201.1"/>
    <property type="molecule type" value="Genomic_DNA"/>
</dbReference>
<evidence type="ECO:0000259" key="1">
    <source>
        <dbReference type="PROSITE" id="PS51186"/>
    </source>
</evidence>
<name>A0A3L8GQ53_STRIN</name>
<dbReference type="Gene3D" id="3.40.630.30">
    <property type="match status" value="1"/>
</dbReference>
<dbReference type="InterPro" id="IPR000182">
    <property type="entry name" value="GNAT_dom"/>
</dbReference>
<reference evidence="2 4" key="1">
    <citation type="journal article" date="2014" name="Genome Announc.">
        <title>Complete Genome Sequence of a Virulent Strain, Streptococcus iniae ISET0901, Isolated from Diseased Tilapia.</title>
        <authorList>
            <person name="Pridgeon J.W."/>
            <person name="Zhang D."/>
            <person name="Zhang L."/>
        </authorList>
    </citation>
    <scope>NUCLEOTIDE SEQUENCE [LARGE SCALE GENOMIC DNA]</scope>
    <source>
        <strain evidence="2 4">ISET0901</strain>
    </source>
</reference>
<dbReference type="PANTHER" id="PTHR43233">
    <property type="entry name" value="FAMILY N-ACETYLTRANSFERASE, PUTATIVE (AFU_ORTHOLOGUE AFUA_6G03350)-RELATED"/>
    <property type="match status" value="1"/>
</dbReference>
<evidence type="ECO:0000313" key="3">
    <source>
        <dbReference type="EMBL" id="RLU59201.1"/>
    </source>
</evidence>
<dbReference type="SUPFAM" id="SSF55729">
    <property type="entry name" value="Acyl-CoA N-acyltransferases (Nat)"/>
    <property type="match status" value="1"/>
</dbReference>
<evidence type="ECO:0000313" key="5">
    <source>
        <dbReference type="Proteomes" id="UP000269148"/>
    </source>
</evidence>
<dbReference type="Proteomes" id="UP000269148">
    <property type="component" value="Unassembled WGS sequence"/>
</dbReference>
<organism evidence="3 5">
    <name type="scientific">Streptococcus iniae</name>
    <name type="common">Streptococcus shiloi</name>
    <dbReference type="NCBI Taxonomy" id="1346"/>
    <lineage>
        <taxon>Bacteria</taxon>
        <taxon>Bacillati</taxon>
        <taxon>Bacillota</taxon>
        <taxon>Bacilli</taxon>
        <taxon>Lactobacillales</taxon>
        <taxon>Streptococcaceae</taxon>
        <taxon>Streptococcus</taxon>
    </lineage>
</organism>
<dbReference type="EMBL" id="CP007586">
    <property type="protein sequence ID" value="AHY15055.1"/>
    <property type="molecule type" value="Genomic_DNA"/>
</dbReference>
<dbReference type="GeneID" id="35766393"/>
<dbReference type="KEGG" id="siq:DQ08_00820"/>
<dbReference type="KEGG" id="sio:DW64_00820"/>
<accession>A0A3L8GQ53</accession>
<dbReference type="KEGG" id="siz:SI82_00920"/>